<organism evidence="2 3">
    <name type="scientific">Diversispora epigaea</name>
    <dbReference type="NCBI Taxonomy" id="1348612"/>
    <lineage>
        <taxon>Eukaryota</taxon>
        <taxon>Fungi</taxon>
        <taxon>Fungi incertae sedis</taxon>
        <taxon>Mucoromycota</taxon>
        <taxon>Glomeromycotina</taxon>
        <taxon>Glomeromycetes</taxon>
        <taxon>Diversisporales</taxon>
        <taxon>Diversisporaceae</taxon>
        <taxon>Diversispora</taxon>
    </lineage>
</organism>
<protein>
    <submittedName>
        <fullName evidence="2">Uncharacterized protein</fullName>
    </submittedName>
</protein>
<gene>
    <name evidence="2" type="ORF">Glove_230g59</name>
</gene>
<proteinExistence type="predicted"/>
<evidence type="ECO:0000313" key="3">
    <source>
        <dbReference type="Proteomes" id="UP000266861"/>
    </source>
</evidence>
<dbReference type="AlphaFoldDB" id="A0A397ICZ4"/>
<feature type="region of interest" description="Disordered" evidence="1">
    <location>
        <begin position="1"/>
        <end position="21"/>
    </location>
</feature>
<evidence type="ECO:0000313" key="2">
    <source>
        <dbReference type="EMBL" id="RHZ73545.1"/>
    </source>
</evidence>
<reference evidence="2 3" key="1">
    <citation type="submission" date="2018-08" db="EMBL/GenBank/DDBJ databases">
        <title>Genome and evolution of the arbuscular mycorrhizal fungus Diversispora epigaea (formerly Glomus versiforme) and its bacterial endosymbionts.</title>
        <authorList>
            <person name="Sun X."/>
            <person name="Fei Z."/>
            <person name="Harrison M."/>
        </authorList>
    </citation>
    <scope>NUCLEOTIDE SEQUENCE [LARGE SCALE GENOMIC DNA]</scope>
    <source>
        <strain evidence="2 3">IT104</strain>
    </source>
</reference>
<comment type="caution">
    <text evidence="2">The sequence shown here is derived from an EMBL/GenBank/DDBJ whole genome shotgun (WGS) entry which is preliminary data.</text>
</comment>
<accession>A0A397ICZ4</accession>
<sequence length="164" mass="19292">MSDCLAQKENQNNKSDKEETNKKGTIIKNVQHFYLVRDVLLLLSVSIIKQLFPIVPDEEKHDINVVISRRFLRLANVSILKIRDQKSKCHYHLLNDQEDNKYNDEKRYEEMYAIVTMKIEKNFNFPDKKSDEEKSEAANYSADSFGDFVQMLNHEGHDIVITRL</sequence>
<dbReference type="OrthoDB" id="2454747at2759"/>
<dbReference type="EMBL" id="PQFF01000213">
    <property type="protein sequence ID" value="RHZ73545.1"/>
    <property type="molecule type" value="Genomic_DNA"/>
</dbReference>
<name>A0A397ICZ4_9GLOM</name>
<evidence type="ECO:0000256" key="1">
    <source>
        <dbReference type="SAM" id="MobiDB-lite"/>
    </source>
</evidence>
<dbReference type="Proteomes" id="UP000266861">
    <property type="component" value="Unassembled WGS sequence"/>
</dbReference>
<keyword evidence="3" id="KW-1185">Reference proteome</keyword>